<accession>A0A518DDM7</accession>
<reference evidence="2 3" key="1">
    <citation type="submission" date="2019-02" db="EMBL/GenBank/DDBJ databases">
        <title>Deep-cultivation of Planctomycetes and their phenomic and genomic characterization uncovers novel biology.</title>
        <authorList>
            <person name="Wiegand S."/>
            <person name="Jogler M."/>
            <person name="Boedeker C."/>
            <person name="Pinto D."/>
            <person name="Vollmers J."/>
            <person name="Rivas-Marin E."/>
            <person name="Kohn T."/>
            <person name="Peeters S.H."/>
            <person name="Heuer A."/>
            <person name="Rast P."/>
            <person name="Oberbeckmann S."/>
            <person name="Bunk B."/>
            <person name="Jeske O."/>
            <person name="Meyerdierks A."/>
            <person name="Storesund J.E."/>
            <person name="Kallscheuer N."/>
            <person name="Luecker S."/>
            <person name="Lage O.M."/>
            <person name="Pohl T."/>
            <person name="Merkel B.J."/>
            <person name="Hornburger P."/>
            <person name="Mueller R.-W."/>
            <person name="Bruemmer F."/>
            <person name="Labrenz M."/>
            <person name="Spormann A.M."/>
            <person name="Op den Camp H."/>
            <person name="Overmann J."/>
            <person name="Amann R."/>
            <person name="Jetten M.S.M."/>
            <person name="Mascher T."/>
            <person name="Medema M.H."/>
            <person name="Devos D.P."/>
            <person name="Kaster A.-K."/>
            <person name="Ovreas L."/>
            <person name="Rohde M."/>
            <person name="Galperin M.Y."/>
            <person name="Jogler C."/>
        </authorList>
    </citation>
    <scope>NUCLEOTIDE SEQUENCE [LARGE SCALE GENOMIC DNA]</scope>
    <source>
        <strain evidence="2 3">Pla175</strain>
    </source>
</reference>
<name>A0A518DDM7_9BACT</name>
<keyword evidence="3" id="KW-1185">Reference proteome</keyword>
<organism evidence="2 3">
    <name type="scientific">Pirellulimonas nuda</name>
    <dbReference type="NCBI Taxonomy" id="2528009"/>
    <lineage>
        <taxon>Bacteria</taxon>
        <taxon>Pseudomonadati</taxon>
        <taxon>Planctomycetota</taxon>
        <taxon>Planctomycetia</taxon>
        <taxon>Pirellulales</taxon>
        <taxon>Lacipirellulaceae</taxon>
        <taxon>Pirellulimonas</taxon>
    </lineage>
</organism>
<dbReference type="EMBL" id="CP036291">
    <property type="protein sequence ID" value="QDU89594.1"/>
    <property type="molecule type" value="Genomic_DNA"/>
</dbReference>
<protein>
    <submittedName>
        <fullName evidence="2">Uncharacterized protein</fullName>
    </submittedName>
</protein>
<dbReference type="AlphaFoldDB" id="A0A518DDM7"/>
<sequence>MVDDSPVAFGQINPPDPELTNERLRGGTLRGVPKSIETMKKHVNDHETGKD</sequence>
<dbReference type="RefSeq" id="WP_197526848.1">
    <property type="nucleotide sequence ID" value="NZ_CP036291.1"/>
</dbReference>
<feature type="region of interest" description="Disordered" evidence="1">
    <location>
        <begin position="1"/>
        <end position="29"/>
    </location>
</feature>
<evidence type="ECO:0000313" key="2">
    <source>
        <dbReference type="EMBL" id="QDU89594.1"/>
    </source>
</evidence>
<dbReference type="KEGG" id="pnd:Pla175_29860"/>
<gene>
    <name evidence="2" type="ORF">Pla175_29860</name>
</gene>
<evidence type="ECO:0000256" key="1">
    <source>
        <dbReference type="SAM" id="MobiDB-lite"/>
    </source>
</evidence>
<evidence type="ECO:0000313" key="3">
    <source>
        <dbReference type="Proteomes" id="UP000317429"/>
    </source>
</evidence>
<proteinExistence type="predicted"/>
<dbReference type="Proteomes" id="UP000317429">
    <property type="component" value="Chromosome"/>
</dbReference>